<dbReference type="Proteomes" id="UP000324222">
    <property type="component" value="Unassembled WGS sequence"/>
</dbReference>
<feature type="signal peptide" evidence="1">
    <location>
        <begin position="1"/>
        <end position="21"/>
    </location>
</feature>
<dbReference type="EMBL" id="VSRR010002207">
    <property type="protein sequence ID" value="MPC30175.1"/>
    <property type="molecule type" value="Genomic_DNA"/>
</dbReference>
<proteinExistence type="predicted"/>
<protein>
    <recommendedName>
        <fullName evidence="4">Secreted protein</fullName>
    </recommendedName>
</protein>
<accession>A0A5B7EA13</accession>
<keyword evidence="1" id="KW-0732">Signal</keyword>
<dbReference type="AlphaFoldDB" id="A0A5B7EA13"/>
<name>A0A5B7EA13_PORTR</name>
<comment type="caution">
    <text evidence="2">The sequence shown here is derived from an EMBL/GenBank/DDBJ whole genome shotgun (WGS) entry which is preliminary data.</text>
</comment>
<evidence type="ECO:0000256" key="1">
    <source>
        <dbReference type="SAM" id="SignalP"/>
    </source>
</evidence>
<evidence type="ECO:0008006" key="4">
    <source>
        <dbReference type="Google" id="ProtNLM"/>
    </source>
</evidence>
<keyword evidence="3" id="KW-1185">Reference proteome</keyword>
<evidence type="ECO:0000313" key="2">
    <source>
        <dbReference type="EMBL" id="MPC30175.1"/>
    </source>
</evidence>
<sequence>MPPQQFKLIYFLCLLNPAISPLQWLTLDKKTHLHQNLHEKTICNLRQRPSKENKKCRSDQILRFNMVGGGGVTSDMGRVRRRWKRRLSWASSVTYLSTPCRLLRRAGVRSARSSLWSSLLPDR</sequence>
<organism evidence="2 3">
    <name type="scientific">Portunus trituberculatus</name>
    <name type="common">Swimming crab</name>
    <name type="synonym">Neptunus trituberculatus</name>
    <dbReference type="NCBI Taxonomy" id="210409"/>
    <lineage>
        <taxon>Eukaryota</taxon>
        <taxon>Metazoa</taxon>
        <taxon>Ecdysozoa</taxon>
        <taxon>Arthropoda</taxon>
        <taxon>Crustacea</taxon>
        <taxon>Multicrustacea</taxon>
        <taxon>Malacostraca</taxon>
        <taxon>Eumalacostraca</taxon>
        <taxon>Eucarida</taxon>
        <taxon>Decapoda</taxon>
        <taxon>Pleocyemata</taxon>
        <taxon>Brachyura</taxon>
        <taxon>Eubrachyura</taxon>
        <taxon>Portunoidea</taxon>
        <taxon>Portunidae</taxon>
        <taxon>Portuninae</taxon>
        <taxon>Portunus</taxon>
    </lineage>
</organism>
<feature type="chain" id="PRO_5022775768" description="Secreted protein" evidence="1">
    <location>
        <begin position="22"/>
        <end position="123"/>
    </location>
</feature>
<evidence type="ECO:0000313" key="3">
    <source>
        <dbReference type="Proteomes" id="UP000324222"/>
    </source>
</evidence>
<gene>
    <name evidence="2" type="ORF">E2C01_023434</name>
</gene>
<reference evidence="2 3" key="1">
    <citation type="submission" date="2019-05" db="EMBL/GenBank/DDBJ databases">
        <title>Another draft genome of Portunus trituberculatus and its Hox gene families provides insights of decapod evolution.</title>
        <authorList>
            <person name="Jeong J.-H."/>
            <person name="Song I."/>
            <person name="Kim S."/>
            <person name="Choi T."/>
            <person name="Kim D."/>
            <person name="Ryu S."/>
            <person name="Kim W."/>
        </authorList>
    </citation>
    <scope>NUCLEOTIDE SEQUENCE [LARGE SCALE GENOMIC DNA]</scope>
    <source>
        <tissue evidence="2">Muscle</tissue>
    </source>
</reference>